<evidence type="ECO:0000313" key="4">
    <source>
        <dbReference type="EMBL" id="CAB4796659.1"/>
    </source>
</evidence>
<evidence type="ECO:0000313" key="2">
    <source>
        <dbReference type="EMBL" id="CAB4713195.1"/>
    </source>
</evidence>
<protein>
    <submittedName>
        <fullName evidence="4">Unannotated protein</fullName>
    </submittedName>
</protein>
<proteinExistence type="predicted"/>
<dbReference type="EMBL" id="CAFAAL010000020">
    <property type="protein sequence ID" value="CAB4796659.1"/>
    <property type="molecule type" value="Genomic_DNA"/>
</dbReference>
<sequence length="138" mass="15489">MSSPSIVEPTPLLIFDGDCAFCTRCVRFIERRIRRHPRIQPWQRSDLADLGLTQEQCETAVQLIEGGRVTSAHVAVARVLIYGKWGWAVLGYLLLVPGIKQIAGVVYRWVAKNRDRMPGGTAECALPQSERTEREIGN</sequence>
<dbReference type="AlphaFoldDB" id="A0A6J6XJM3"/>
<accession>A0A6J6XJM3</accession>
<evidence type="ECO:0000313" key="6">
    <source>
        <dbReference type="EMBL" id="CAB4889865.1"/>
    </source>
</evidence>
<keyword evidence="1" id="KW-0472">Membrane</keyword>
<name>A0A6J6XJM3_9ZZZZ</name>
<dbReference type="Pfam" id="PF04134">
    <property type="entry name" value="DCC1-like"/>
    <property type="match status" value="1"/>
</dbReference>
<keyword evidence="1" id="KW-1133">Transmembrane helix</keyword>
<dbReference type="EMBL" id="CAEZYH010000012">
    <property type="protein sequence ID" value="CAB4713195.1"/>
    <property type="molecule type" value="Genomic_DNA"/>
</dbReference>
<dbReference type="EMBL" id="CAEZZP010000024">
    <property type="protein sequence ID" value="CAB4766912.1"/>
    <property type="molecule type" value="Genomic_DNA"/>
</dbReference>
<evidence type="ECO:0000313" key="5">
    <source>
        <dbReference type="EMBL" id="CAB4860684.1"/>
    </source>
</evidence>
<dbReference type="EMBL" id="CAFBPS010000042">
    <property type="protein sequence ID" value="CAB5028277.1"/>
    <property type="molecule type" value="Genomic_DNA"/>
</dbReference>
<dbReference type="GO" id="GO:0015035">
    <property type="term" value="F:protein-disulfide reductase activity"/>
    <property type="evidence" value="ECO:0007669"/>
    <property type="project" value="InterPro"/>
</dbReference>
<gene>
    <name evidence="2" type="ORF">UFOPK2658_00533</name>
    <name evidence="3" type="ORF">UFOPK2880_00571</name>
    <name evidence="4" type="ORF">UFOPK3004_00404</name>
    <name evidence="5" type="ORF">UFOPK3304_00438</name>
    <name evidence="6" type="ORF">UFOPK3494_00257</name>
    <name evidence="7" type="ORF">UFOPK4134_00735</name>
</gene>
<evidence type="ECO:0000313" key="3">
    <source>
        <dbReference type="EMBL" id="CAB4766912.1"/>
    </source>
</evidence>
<evidence type="ECO:0000256" key="1">
    <source>
        <dbReference type="SAM" id="Phobius"/>
    </source>
</evidence>
<dbReference type="EMBL" id="CAFBMF010000009">
    <property type="protein sequence ID" value="CAB4889865.1"/>
    <property type="molecule type" value="Genomic_DNA"/>
</dbReference>
<dbReference type="InterPro" id="IPR007263">
    <property type="entry name" value="DCC1-like"/>
</dbReference>
<keyword evidence="1" id="KW-0812">Transmembrane</keyword>
<organism evidence="4">
    <name type="scientific">freshwater metagenome</name>
    <dbReference type="NCBI Taxonomy" id="449393"/>
    <lineage>
        <taxon>unclassified sequences</taxon>
        <taxon>metagenomes</taxon>
        <taxon>ecological metagenomes</taxon>
    </lineage>
</organism>
<feature type="transmembrane region" description="Helical" evidence="1">
    <location>
        <begin position="85"/>
        <end position="107"/>
    </location>
</feature>
<evidence type="ECO:0000313" key="7">
    <source>
        <dbReference type="EMBL" id="CAB5028277.1"/>
    </source>
</evidence>
<dbReference type="EMBL" id="CAFBLJ010000014">
    <property type="protein sequence ID" value="CAB4860684.1"/>
    <property type="molecule type" value="Genomic_DNA"/>
</dbReference>
<reference evidence="4" key="1">
    <citation type="submission" date="2020-05" db="EMBL/GenBank/DDBJ databases">
        <authorList>
            <person name="Chiriac C."/>
            <person name="Salcher M."/>
            <person name="Ghai R."/>
            <person name="Kavagutti S V."/>
        </authorList>
    </citation>
    <scope>NUCLEOTIDE SEQUENCE</scope>
</reference>